<evidence type="ECO:0000256" key="1">
    <source>
        <dbReference type="SAM" id="Phobius"/>
    </source>
</evidence>
<gene>
    <name evidence="3" type="ORF">J2738_004870</name>
</gene>
<keyword evidence="1" id="KW-1133">Transmembrane helix</keyword>
<organism evidence="3 4">
    <name type="scientific">Variovorax paradoxus</name>
    <dbReference type="NCBI Taxonomy" id="34073"/>
    <lineage>
        <taxon>Bacteria</taxon>
        <taxon>Pseudomonadati</taxon>
        <taxon>Pseudomonadota</taxon>
        <taxon>Betaproteobacteria</taxon>
        <taxon>Burkholderiales</taxon>
        <taxon>Comamonadaceae</taxon>
        <taxon>Variovorax</taxon>
    </lineage>
</organism>
<sequence>MAIALAFGLTALRYPIGDLSRAGAGLFPAMVSGLLLLIGVSTVVRSFLVEPVKLDLHFKNIALILTSLCGFALISMYLNMIAGIVFMVFCSAFAGSSNSWVRNLKISAGLIAMALALQKLLGLNLPLF</sequence>
<evidence type="ECO:0000259" key="2">
    <source>
        <dbReference type="Pfam" id="PF07331"/>
    </source>
</evidence>
<evidence type="ECO:0000313" key="3">
    <source>
        <dbReference type="EMBL" id="MDR6428706.1"/>
    </source>
</evidence>
<dbReference type="EMBL" id="JAVDQZ010000008">
    <property type="protein sequence ID" value="MDR6428706.1"/>
    <property type="molecule type" value="Genomic_DNA"/>
</dbReference>
<dbReference type="Proteomes" id="UP001184828">
    <property type="component" value="Unassembled WGS sequence"/>
</dbReference>
<proteinExistence type="predicted"/>
<comment type="caution">
    <text evidence="3">The sequence shown here is derived from an EMBL/GenBank/DDBJ whole genome shotgun (WGS) entry which is preliminary data.</text>
</comment>
<feature type="domain" description="DUF1468" evidence="2">
    <location>
        <begin position="4"/>
        <end position="126"/>
    </location>
</feature>
<reference evidence="3" key="1">
    <citation type="submission" date="2023-07" db="EMBL/GenBank/DDBJ databases">
        <title>Sorghum-associated microbial communities from plants grown in Nebraska, USA.</title>
        <authorList>
            <person name="Schachtman D."/>
        </authorList>
    </citation>
    <scope>NUCLEOTIDE SEQUENCE</scope>
    <source>
        <strain evidence="3">DS2114</strain>
    </source>
</reference>
<dbReference type="AlphaFoldDB" id="A0AAE3Y3K5"/>
<protein>
    <recommendedName>
        <fullName evidence="2">DUF1468 domain-containing protein</fullName>
    </recommendedName>
</protein>
<keyword evidence="1" id="KW-0472">Membrane</keyword>
<accession>A0AAE3Y3K5</accession>
<name>A0AAE3Y3K5_VARPD</name>
<feature type="transmembrane region" description="Helical" evidence="1">
    <location>
        <begin position="61"/>
        <end position="94"/>
    </location>
</feature>
<dbReference type="Pfam" id="PF07331">
    <property type="entry name" value="TctB"/>
    <property type="match status" value="1"/>
</dbReference>
<keyword evidence="1" id="KW-0812">Transmembrane</keyword>
<dbReference type="InterPro" id="IPR009936">
    <property type="entry name" value="DUF1468"/>
</dbReference>
<evidence type="ECO:0000313" key="4">
    <source>
        <dbReference type="Proteomes" id="UP001184828"/>
    </source>
</evidence>
<feature type="transmembrane region" description="Helical" evidence="1">
    <location>
        <begin position="29"/>
        <end position="49"/>
    </location>
</feature>